<evidence type="ECO:0000313" key="2">
    <source>
        <dbReference type="Proteomes" id="UP000483672"/>
    </source>
</evidence>
<name>A0A6G1MLS8_ORBOL</name>
<dbReference type="EMBL" id="WIPF01000002">
    <property type="protein sequence ID" value="KAF3231940.1"/>
    <property type="molecule type" value="Genomic_DNA"/>
</dbReference>
<organism evidence="1 2">
    <name type="scientific">Orbilia oligospora</name>
    <name type="common">Nematode-trapping fungus</name>
    <name type="synonym">Arthrobotrys oligospora</name>
    <dbReference type="NCBI Taxonomy" id="2813651"/>
    <lineage>
        <taxon>Eukaryota</taxon>
        <taxon>Fungi</taxon>
        <taxon>Dikarya</taxon>
        <taxon>Ascomycota</taxon>
        <taxon>Pezizomycotina</taxon>
        <taxon>Orbiliomycetes</taxon>
        <taxon>Orbiliales</taxon>
        <taxon>Orbiliaceae</taxon>
        <taxon>Orbilia</taxon>
    </lineage>
</organism>
<comment type="caution">
    <text evidence="1">The sequence shown here is derived from an EMBL/GenBank/DDBJ whole genome shotgun (WGS) entry which is preliminary data.</text>
</comment>
<evidence type="ECO:0000313" key="1">
    <source>
        <dbReference type="EMBL" id="KAF3231940.1"/>
    </source>
</evidence>
<sequence length="282" mass="32488">MSVLSLGGETLRLRRLFIPHNILADTRKPLATRLTDDWYNIHFGLCITFGMFASKYRRFDSINDEDIRCILGQVEEIWEKGSARQQAFGTRSLLSKEYFDKQFRVLGKFRPLRKNQPGQYNWLDEVMLTFLERRDLGAGKMSYFPCFAPGNPNPEPCETLVTQFAARTQLIWEVVKLVEDGKVDGRSLFLWLADYCSMIINFFANEAADLNQPQSSGQLSSVKLPLNILHYYASYPCTILSYPVELDEGNGSLNIAQVPVPPKRNSEWMSEDETLQRRPRRV</sequence>
<dbReference type="Proteomes" id="UP000483672">
    <property type="component" value="Unassembled WGS sequence"/>
</dbReference>
<accession>A0A6G1MLS8</accession>
<reference evidence="1 2" key="1">
    <citation type="submission" date="2019-06" db="EMBL/GenBank/DDBJ databases">
        <authorList>
            <person name="Palmer J.M."/>
        </authorList>
    </citation>
    <scope>NUCLEOTIDE SEQUENCE [LARGE SCALE GENOMIC DNA]</scope>
    <source>
        <strain evidence="1 2">TWF191</strain>
    </source>
</reference>
<gene>
    <name evidence="1" type="ORF">TWF191_003916</name>
</gene>
<dbReference type="AlphaFoldDB" id="A0A6G1MLS8"/>
<proteinExistence type="predicted"/>
<protein>
    <submittedName>
        <fullName evidence="1">Uncharacterized protein</fullName>
    </submittedName>
</protein>